<sequence>MTITPTGSFTPRDEGDAVAFVRTFRAPIDDVWAAVTESDRLARWIGFFTGDPEQGYVEFTMNAEGDDVTPARYNIERCEPPRVLRVRTTAEFGTWDLIVELSEADGVTTLTLSQIIYDPTTIENTGPGWEYYLDRLVAALTGADPSAIDFDDYYPAQQEYYLGIQQQVTGGK</sequence>
<dbReference type="AlphaFoldDB" id="A0A2G3PRS1"/>
<dbReference type="InterPro" id="IPR013538">
    <property type="entry name" value="ASHA1/2-like_C"/>
</dbReference>
<protein>
    <submittedName>
        <fullName evidence="3">Polyketide cyclase</fullName>
    </submittedName>
</protein>
<comment type="caution">
    <text evidence="3">The sequence shown here is derived from an EMBL/GenBank/DDBJ whole genome shotgun (WGS) entry which is preliminary data.</text>
</comment>
<dbReference type="Proteomes" id="UP000225108">
    <property type="component" value="Unassembled WGS sequence"/>
</dbReference>
<dbReference type="SUPFAM" id="SSF55961">
    <property type="entry name" value="Bet v1-like"/>
    <property type="match status" value="1"/>
</dbReference>
<dbReference type="CDD" id="cd08899">
    <property type="entry name" value="SRPBCC_CalC_Aha1-like_6"/>
    <property type="match status" value="1"/>
</dbReference>
<feature type="domain" description="Activator of Hsp90 ATPase homologue 1/2-like C-terminal" evidence="2">
    <location>
        <begin position="25"/>
        <end position="140"/>
    </location>
</feature>
<organism evidence="3 4">
    <name type="scientific">Williamsia marianensis</name>
    <dbReference type="NCBI Taxonomy" id="85044"/>
    <lineage>
        <taxon>Bacteria</taxon>
        <taxon>Bacillati</taxon>
        <taxon>Actinomycetota</taxon>
        <taxon>Actinomycetes</taxon>
        <taxon>Mycobacteriales</taxon>
        <taxon>Nocardiaceae</taxon>
        <taxon>Williamsia</taxon>
    </lineage>
</organism>
<evidence type="ECO:0000313" key="4">
    <source>
        <dbReference type="Proteomes" id="UP000225108"/>
    </source>
</evidence>
<name>A0A2G3PRS1_WILMA</name>
<dbReference type="RefSeq" id="WP_099381576.1">
    <property type="nucleotide sequence ID" value="NZ_PEBD01000004.1"/>
</dbReference>
<evidence type="ECO:0000313" key="3">
    <source>
        <dbReference type="EMBL" id="PHV68451.1"/>
    </source>
</evidence>
<comment type="similarity">
    <text evidence="1">Belongs to the AHA1 family.</text>
</comment>
<gene>
    <name evidence="3" type="ORF">CSW57_04335</name>
</gene>
<dbReference type="EMBL" id="PEBD01000004">
    <property type="protein sequence ID" value="PHV68451.1"/>
    <property type="molecule type" value="Genomic_DNA"/>
</dbReference>
<proteinExistence type="inferred from homology"/>
<dbReference type="Gene3D" id="3.30.530.20">
    <property type="match status" value="1"/>
</dbReference>
<reference evidence="3 4" key="1">
    <citation type="submission" date="2017-10" db="EMBL/GenBank/DDBJ databases">
        <title>The draft genome sequence of Williamsia sp. BULT 1.1 isolated from the semi-arid grassland soils from South Africa.</title>
        <authorList>
            <person name="Kabwe M.H."/>
            <person name="Govender N."/>
            <person name="Mutseka Lunga P."/>
            <person name="Vikram S."/>
            <person name="Makhalanyane T.P."/>
        </authorList>
    </citation>
    <scope>NUCLEOTIDE SEQUENCE [LARGE SCALE GENOMIC DNA]</scope>
    <source>
        <strain evidence="3 4">BULT 1.1</strain>
    </source>
</reference>
<evidence type="ECO:0000259" key="2">
    <source>
        <dbReference type="Pfam" id="PF08327"/>
    </source>
</evidence>
<evidence type="ECO:0000256" key="1">
    <source>
        <dbReference type="ARBA" id="ARBA00006817"/>
    </source>
</evidence>
<dbReference type="Pfam" id="PF08327">
    <property type="entry name" value="AHSA1"/>
    <property type="match status" value="1"/>
</dbReference>
<dbReference type="InterPro" id="IPR023393">
    <property type="entry name" value="START-like_dom_sf"/>
</dbReference>
<accession>A0A2G3PRS1</accession>